<name>A0A397NM05_9SPHN</name>
<proteinExistence type="inferred from homology"/>
<keyword evidence="7" id="KW-1185">Reference proteome</keyword>
<dbReference type="OrthoDB" id="7186766at2"/>
<dbReference type="GO" id="GO:0046872">
    <property type="term" value="F:metal ion binding"/>
    <property type="evidence" value="ECO:0007669"/>
    <property type="project" value="UniProtKB-KW"/>
</dbReference>
<sequence>MIEGGCQCGKVRYAIEGTPVRHAVCTCRDCQRAAGAPLVAWAVVDDDKLRVTGEMASHNSSGDVQRQFCPNCGTGLFYRSESIFPGQVDVQSATFDDPDADPPTIRVQLAEAPAWLAGLNALPGHARYPG</sequence>
<keyword evidence="3" id="KW-0862">Zinc</keyword>
<dbReference type="InterPro" id="IPR011057">
    <property type="entry name" value="Mss4-like_sf"/>
</dbReference>
<organism evidence="6 7">
    <name type="scientific">Hephaestia caeni</name>
    <dbReference type="NCBI Taxonomy" id="645617"/>
    <lineage>
        <taxon>Bacteria</taxon>
        <taxon>Pseudomonadati</taxon>
        <taxon>Pseudomonadota</taxon>
        <taxon>Alphaproteobacteria</taxon>
        <taxon>Sphingomonadales</taxon>
        <taxon>Sphingomonadaceae</taxon>
        <taxon>Hephaestia</taxon>
    </lineage>
</organism>
<evidence type="ECO:0000256" key="1">
    <source>
        <dbReference type="ARBA" id="ARBA00005495"/>
    </source>
</evidence>
<dbReference type="PANTHER" id="PTHR33337:SF40">
    <property type="entry name" value="CENP-V_GFA DOMAIN-CONTAINING PROTEIN-RELATED"/>
    <property type="match status" value="1"/>
</dbReference>
<evidence type="ECO:0000256" key="4">
    <source>
        <dbReference type="ARBA" id="ARBA00023239"/>
    </source>
</evidence>
<evidence type="ECO:0000256" key="3">
    <source>
        <dbReference type="ARBA" id="ARBA00022833"/>
    </source>
</evidence>
<dbReference type="EMBL" id="QXDC01000005">
    <property type="protein sequence ID" value="RIA36619.1"/>
    <property type="molecule type" value="Genomic_DNA"/>
</dbReference>
<dbReference type="Gene3D" id="3.90.1590.10">
    <property type="entry name" value="glutathione-dependent formaldehyde- activating enzyme (gfa)"/>
    <property type="match status" value="1"/>
</dbReference>
<protein>
    <recommendedName>
        <fullName evidence="5">CENP-V/GFA domain-containing protein</fullName>
    </recommendedName>
</protein>
<evidence type="ECO:0000313" key="6">
    <source>
        <dbReference type="EMBL" id="RIA36619.1"/>
    </source>
</evidence>
<dbReference type="GO" id="GO:0016846">
    <property type="term" value="F:carbon-sulfur lyase activity"/>
    <property type="evidence" value="ECO:0007669"/>
    <property type="project" value="InterPro"/>
</dbReference>
<comment type="caution">
    <text evidence="6">The sequence shown here is derived from an EMBL/GenBank/DDBJ whole genome shotgun (WGS) entry which is preliminary data.</text>
</comment>
<accession>A0A397NM05</accession>
<evidence type="ECO:0000313" key="7">
    <source>
        <dbReference type="Proteomes" id="UP000266568"/>
    </source>
</evidence>
<comment type="similarity">
    <text evidence="1">Belongs to the Gfa family.</text>
</comment>
<dbReference type="AlphaFoldDB" id="A0A397NM05"/>
<dbReference type="PANTHER" id="PTHR33337">
    <property type="entry name" value="GFA DOMAIN-CONTAINING PROTEIN"/>
    <property type="match status" value="1"/>
</dbReference>
<evidence type="ECO:0000256" key="2">
    <source>
        <dbReference type="ARBA" id="ARBA00022723"/>
    </source>
</evidence>
<reference evidence="6 7" key="1">
    <citation type="submission" date="2018-08" db="EMBL/GenBank/DDBJ databases">
        <title>Genomic Encyclopedia of Type Strains, Phase IV (KMG-IV): sequencing the most valuable type-strain genomes for metagenomic binning, comparative biology and taxonomic classification.</title>
        <authorList>
            <person name="Goeker M."/>
        </authorList>
    </citation>
    <scope>NUCLEOTIDE SEQUENCE [LARGE SCALE GENOMIC DNA]</scope>
    <source>
        <strain evidence="6 7">DSM 25527</strain>
    </source>
</reference>
<dbReference type="RefSeq" id="WP_119037343.1">
    <property type="nucleotide sequence ID" value="NZ_QXDC01000005.1"/>
</dbReference>
<evidence type="ECO:0000259" key="5">
    <source>
        <dbReference type="PROSITE" id="PS51891"/>
    </source>
</evidence>
<keyword evidence="2" id="KW-0479">Metal-binding</keyword>
<dbReference type="SUPFAM" id="SSF51316">
    <property type="entry name" value="Mss4-like"/>
    <property type="match status" value="1"/>
</dbReference>
<keyword evidence="4" id="KW-0456">Lyase</keyword>
<gene>
    <name evidence="6" type="ORF">DFR49_3903</name>
</gene>
<dbReference type="PROSITE" id="PS51891">
    <property type="entry name" value="CENP_V_GFA"/>
    <property type="match status" value="1"/>
</dbReference>
<dbReference type="InterPro" id="IPR006913">
    <property type="entry name" value="CENP-V/GFA"/>
</dbReference>
<feature type="domain" description="CENP-V/GFA" evidence="5">
    <location>
        <begin position="2"/>
        <end position="116"/>
    </location>
</feature>
<dbReference type="Proteomes" id="UP000266568">
    <property type="component" value="Unassembled WGS sequence"/>
</dbReference>
<dbReference type="Pfam" id="PF04828">
    <property type="entry name" value="GFA"/>
    <property type="match status" value="1"/>
</dbReference>